<evidence type="ECO:0000259" key="4">
    <source>
        <dbReference type="SMART" id="SM00656"/>
    </source>
</evidence>
<evidence type="ECO:0000256" key="1">
    <source>
        <dbReference type="ARBA" id="ARBA00023239"/>
    </source>
</evidence>
<dbReference type="Pfam" id="PF00544">
    <property type="entry name" value="Pectate_lyase_4"/>
    <property type="match status" value="1"/>
</dbReference>
<evidence type="ECO:0000256" key="2">
    <source>
        <dbReference type="RuleBase" id="RU361173"/>
    </source>
</evidence>
<dbReference type="PANTHER" id="PTHR31683:SF18">
    <property type="entry name" value="PECTATE LYASE 21-RELATED"/>
    <property type="match status" value="1"/>
</dbReference>
<keyword evidence="2" id="KW-0624">Polysaccharide degradation</keyword>
<dbReference type="InterPro" id="IPR000772">
    <property type="entry name" value="Ricin_B_lectin"/>
</dbReference>
<dbReference type="SMART" id="SM00458">
    <property type="entry name" value="RICIN"/>
    <property type="match status" value="1"/>
</dbReference>
<dbReference type="RefSeq" id="WP_052015530.1">
    <property type="nucleotide sequence ID" value="NZ_BAUU01000004.1"/>
</dbReference>
<evidence type="ECO:0000313" key="5">
    <source>
        <dbReference type="EMBL" id="GAE29405.1"/>
    </source>
</evidence>
<dbReference type="OrthoDB" id="148600at2"/>
<proteinExistence type="inferred from homology"/>
<dbReference type="InterPro" id="IPR002022">
    <property type="entry name" value="Pec_lyase"/>
</dbReference>
<dbReference type="Gene3D" id="2.80.10.50">
    <property type="match status" value="3"/>
</dbReference>
<comment type="caution">
    <text evidence="5">The sequence shown here is derived from an EMBL/GenBank/DDBJ whole genome shotgun (WGS) entry which is preliminary data.</text>
</comment>
<dbReference type="Pfam" id="PF14200">
    <property type="entry name" value="RicinB_lectin_2"/>
    <property type="match status" value="2"/>
</dbReference>
<sequence length="507" mass="55985">MRKGISLLIVIGLVVSFFAVGNQAVEASPFQANSYYQLINVNSGKYLEVEAALTENGANVQQWENTNCLCQQWSLIENSDGYFEIVNRHSGKALDVFERSTADGGNIVQWDHNGGSNQQWSLQQVGNSYKLISRHSGKALEVFNHSTDNGANVVQWQDYSNPNQLWTIVPVGSGGQSPGFSAPLGYASMNGGTTGGQGGRVEYVSTGAELQQIINDRSRSSNPDEPLTIYVTDTITLQNSSSDKIEVKNHRGQAHEIRNISIIGQGTNGEFDGIGLRLINAHNVIVRNISIHHVLASSGEGTAIEITEGSKNIWIDHNEFYSQFDGNNNPDLYDGLVDIKRNSEYITVSWNKFENHWKTMLVGHTDNASLAPDKITYHHNFFHNLNSRVPLIRFADVHMVNNYFKDIHDTAINSRMGARVFIENNYFDNVGSGQNDPTTGHIKTAVGWFYGSSTTGYWNLSGNQFINTPHSHLSSTTNFVPPYSFPAQSANDARLAVEQYSGVGVVD</sequence>
<dbReference type="InterPro" id="IPR045032">
    <property type="entry name" value="PEL"/>
</dbReference>
<reference evidence="5" key="1">
    <citation type="journal article" date="2014" name="Genome Announc.">
        <title>Draft Genome Sequences of Three Alkaliphilic Bacillus Strains, Bacillus wakoensis JCM 9140T, Bacillus akibai JCM 9157T, and Bacillus hemicellulosilyticus JCM 9152T.</title>
        <authorList>
            <person name="Yuki M."/>
            <person name="Oshima K."/>
            <person name="Suda W."/>
            <person name="Oshida Y."/>
            <person name="Kitamura K."/>
            <person name="Iida T."/>
            <person name="Hattori M."/>
            <person name="Ohkuma M."/>
        </authorList>
    </citation>
    <scope>NUCLEOTIDE SEQUENCE [LARGE SCALE GENOMIC DNA]</scope>
    <source>
        <strain evidence="5">JCM 9152</strain>
    </source>
</reference>
<dbReference type="Gene3D" id="2.160.20.10">
    <property type="entry name" value="Single-stranded right-handed beta-helix, Pectin lyase-like"/>
    <property type="match status" value="1"/>
</dbReference>
<dbReference type="PANTHER" id="PTHR31683">
    <property type="entry name" value="PECTATE LYASE 18-RELATED"/>
    <property type="match status" value="1"/>
</dbReference>
<dbReference type="InterPro" id="IPR011050">
    <property type="entry name" value="Pectin_lyase_fold/virulence"/>
</dbReference>
<feature type="domain" description="Ricin B lectin" evidence="3">
    <location>
        <begin position="33"/>
        <end position="169"/>
    </location>
</feature>
<evidence type="ECO:0000313" key="6">
    <source>
        <dbReference type="Proteomes" id="UP000018895"/>
    </source>
</evidence>
<dbReference type="GO" id="GO:0005576">
    <property type="term" value="C:extracellular region"/>
    <property type="evidence" value="ECO:0007669"/>
    <property type="project" value="UniProtKB-SubCell"/>
</dbReference>
<organism evidence="5 6">
    <name type="scientific">Halalkalibacter hemicellulosilyticusJCM 9152</name>
    <dbReference type="NCBI Taxonomy" id="1236971"/>
    <lineage>
        <taxon>Bacteria</taxon>
        <taxon>Bacillati</taxon>
        <taxon>Bacillota</taxon>
        <taxon>Bacilli</taxon>
        <taxon>Bacillales</taxon>
        <taxon>Bacillaceae</taxon>
        <taxon>Halalkalibacter</taxon>
    </lineage>
</organism>
<evidence type="ECO:0000259" key="3">
    <source>
        <dbReference type="SMART" id="SM00458"/>
    </source>
</evidence>
<dbReference type="AlphaFoldDB" id="W4QBL8"/>
<dbReference type="Proteomes" id="UP000018895">
    <property type="component" value="Unassembled WGS sequence"/>
</dbReference>
<keyword evidence="1 2" id="KW-0456">Lyase</keyword>
<keyword evidence="2" id="KW-0119">Carbohydrate metabolism</keyword>
<gene>
    <name evidence="5" type="ORF">JCM9152_761</name>
</gene>
<protein>
    <submittedName>
        <fullName evidence="5">Pectate lyase</fullName>
    </submittedName>
</protein>
<dbReference type="InterPro" id="IPR035992">
    <property type="entry name" value="Ricin_B-like_lectins"/>
</dbReference>
<dbReference type="InterPro" id="IPR012334">
    <property type="entry name" value="Pectin_lyas_fold"/>
</dbReference>
<comment type="similarity">
    <text evidence="2">Belongs to the polysaccharide lyase 1 family.</text>
</comment>
<dbReference type="SUPFAM" id="SSF51126">
    <property type="entry name" value="Pectin lyase-like"/>
    <property type="match status" value="1"/>
</dbReference>
<comment type="subcellular location">
    <subcellularLocation>
        <location evidence="2">Secreted</location>
    </subcellularLocation>
</comment>
<dbReference type="GO" id="GO:0000272">
    <property type="term" value="P:polysaccharide catabolic process"/>
    <property type="evidence" value="ECO:0007669"/>
    <property type="project" value="UniProtKB-KW"/>
</dbReference>
<dbReference type="SMART" id="SM00656">
    <property type="entry name" value="Amb_all"/>
    <property type="match status" value="1"/>
</dbReference>
<name>W4QBL8_9BACI</name>
<dbReference type="SUPFAM" id="SSF50370">
    <property type="entry name" value="Ricin B-like lectins"/>
    <property type="match status" value="1"/>
</dbReference>
<accession>W4QBL8</accession>
<keyword evidence="2" id="KW-0964">Secreted</keyword>
<dbReference type="STRING" id="1236971.JCM9152_761"/>
<dbReference type="GO" id="GO:0030570">
    <property type="term" value="F:pectate lyase activity"/>
    <property type="evidence" value="ECO:0007669"/>
    <property type="project" value="InterPro"/>
</dbReference>
<dbReference type="PROSITE" id="PS50231">
    <property type="entry name" value="RICIN_B_LECTIN"/>
    <property type="match status" value="1"/>
</dbReference>
<feature type="domain" description="Pectate lyase" evidence="4">
    <location>
        <begin position="220"/>
        <end position="433"/>
    </location>
</feature>
<keyword evidence="6" id="KW-1185">Reference proteome</keyword>
<dbReference type="EMBL" id="BAUU01000004">
    <property type="protein sequence ID" value="GAE29405.1"/>
    <property type="molecule type" value="Genomic_DNA"/>
</dbReference>